<feature type="transmembrane region" description="Helical" evidence="1">
    <location>
        <begin position="95"/>
        <end position="117"/>
    </location>
</feature>
<feature type="transmembrane region" description="Helical" evidence="1">
    <location>
        <begin position="232"/>
        <end position="254"/>
    </location>
</feature>
<feature type="transmembrane region" description="Helical" evidence="1">
    <location>
        <begin position="42"/>
        <end position="64"/>
    </location>
</feature>
<gene>
    <name evidence="2" type="ORF">ABGF40_01160</name>
</gene>
<feature type="transmembrane region" description="Helical" evidence="1">
    <location>
        <begin position="201"/>
        <end position="220"/>
    </location>
</feature>
<dbReference type="RefSeq" id="WP_408104411.1">
    <property type="nucleotide sequence ID" value="NZ_JBFNFH010000001.1"/>
</dbReference>
<proteinExistence type="predicted"/>
<protein>
    <recommendedName>
        <fullName evidence="4">Membrane protein YkvI</fullName>
    </recommendedName>
</protein>
<accession>A0ABW9F5C4</accession>
<comment type="caution">
    <text evidence="2">The sequence shown here is derived from an EMBL/GenBank/DDBJ whole genome shotgun (WGS) entry which is preliminary data.</text>
</comment>
<feature type="transmembrane region" description="Helical" evidence="1">
    <location>
        <begin position="310"/>
        <end position="329"/>
    </location>
</feature>
<dbReference type="PANTHER" id="PTHR37814">
    <property type="entry name" value="CONSERVED MEMBRANE PROTEIN"/>
    <property type="match status" value="1"/>
</dbReference>
<dbReference type="PANTHER" id="PTHR37814:SF1">
    <property type="entry name" value="MEMBRANE PROTEIN"/>
    <property type="match status" value="1"/>
</dbReference>
<feature type="transmembrane region" description="Helical" evidence="1">
    <location>
        <begin position="335"/>
        <end position="356"/>
    </location>
</feature>
<dbReference type="EMBL" id="JBFNFH010000001">
    <property type="protein sequence ID" value="MFM1524280.1"/>
    <property type="molecule type" value="Genomic_DNA"/>
</dbReference>
<organism evidence="2 3">
    <name type="scientific">Helcococcus bovis</name>
    <dbReference type="NCBI Taxonomy" id="3153252"/>
    <lineage>
        <taxon>Bacteria</taxon>
        <taxon>Bacillati</taxon>
        <taxon>Bacillota</taxon>
        <taxon>Tissierellia</taxon>
        <taxon>Tissierellales</taxon>
        <taxon>Peptoniphilaceae</taxon>
        <taxon>Helcococcus</taxon>
    </lineage>
</organism>
<evidence type="ECO:0000256" key="1">
    <source>
        <dbReference type="SAM" id="Phobius"/>
    </source>
</evidence>
<keyword evidence="1" id="KW-0812">Transmembrane</keyword>
<reference evidence="2 3" key="1">
    <citation type="journal article" date="2024" name="Front. Microbiol.">
        <title>Pangenomic and biochemical analyses of Helcococcus ovis reveal widespread tetracycline resistance and a novel bacterial species, Helcococcus bovis.</title>
        <authorList>
            <person name="Cunha F."/>
            <person name="Zhai Y."/>
            <person name="Casaro S."/>
            <person name="Jones K.L."/>
            <person name="Hernandez M."/>
            <person name="Bisinotto R.S."/>
            <person name="Kariyawasam S."/>
            <person name="Brown M.B."/>
            <person name="Phillips A."/>
            <person name="Jeong K.C."/>
            <person name="Galvao K.N."/>
        </authorList>
    </citation>
    <scope>NUCLEOTIDE SEQUENCE [LARGE SCALE GENOMIC DNA]</scope>
    <source>
        <strain evidence="2 3">KG197</strain>
    </source>
</reference>
<keyword evidence="3" id="KW-1185">Reference proteome</keyword>
<keyword evidence="1" id="KW-1133">Transmembrane helix</keyword>
<feature type="transmembrane region" description="Helical" evidence="1">
    <location>
        <begin position="20"/>
        <end position="36"/>
    </location>
</feature>
<dbReference type="Proteomes" id="UP001629536">
    <property type="component" value="Unassembled WGS sequence"/>
</dbReference>
<name>A0ABW9F5C4_9FIRM</name>
<keyword evidence="1" id="KW-0472">Membrane</keyword>
<evidence type="ECO:0000313" key="3">
    <source>
        <dbReference type="Proteomes" id="UP001629536"/>
    </source>
</evidence>
<evidence type="ECO:0008006" key="4">
    <source>
        <dbReference type="Google" id="ProtNLM"/>
    </source>
</evidence>
<feature type="transmembrane region" description="Helical" evidence="1">
    <location>
        <begin position="274"/>
        <end position="298"/>
    </location>
</feature>
<feature type="transmembrane region" description="Helical" evidence="1">
    <location>
        <begin position="123"/>
        <end position="141"/>
    </location>
</feature>
<evidence type="ECO:0000313" key="2">
    <source>
        <dbReference type="EMBL" id="MFM1524280.1"/>
    </source>
</evidence>
<feature type="transmembrane region" description="Helical" evidence="1">
    <location>
        <begin position="153"/>
        <end position="173"/>
    </location>
</feature>
<sequence length="425" mass="47698">MDIELKKIIKRRQFNKSMQIAFAYVGVLTGAGLASGQELMQYFISFGISGIIGVLIVGILHMIFGRIILSLGSYFLASDHSEVLDKITHPWIVKFLDFGLIITCFILGFVMIAGAGSNLNQQFGIPVWVGALICSLMILLISQFDFNKVSSVIGAFTPLIVGFIFLGTIYTFLFTNVNLKEATDIAINQPTSLPNVFVSTVNYFSMCIITGCSMAFVLGGEEFNQKIASNGGRIGGAITGIITFISEITLYTQIKMVQGSDLPMQLLINNIHPILGTLMSLIIYGMIFNTGISLYYSLARRVGGEKRTKFNISLLILVSIGFMLSFLGFKKLVGLMYPIIGYIGLILIIVMFYWWFVERKNLKKEKIRRQKILRLILAREDENQEFTEDQSIKLKIMIDNSHINNKDIRQNALERVEEHLNSRNE</sequence>
<dbReference type="InterPro" id="IPR038728">
    <property type="entry name" value="YkvI-like"/>
</dbReference>